<protein>
    <submittedName>
        <fullName evidence="3">YggT family protein</fullName>
    </submittedName>
</protein>
<feature type="transmembrane region" description="Helical" evidence="2">
    <location>
        <begin position="97"/>
        <end position="118"/>
    </location>
</feature>
<evidence type="ECO:0000256" key="2">
    <source>
        <dbReference type="SAM" id="Phobius"/>
    </source>
</evidence>
<evidence type="ECO:0000256" key="1">
    <source>
        <dbReference type="ARBA" id="ARBA00010894"/>
    </source>
</evidence>
<sequence>MNAVLMVVNFAFDAYLMVVLLRLWLQLVRADFYNPFSQTIVKLTHPLVAPMRRVIPSIGRLDTATLVLALLVAVAKFFVIALIAGRAVNPIAVLINAPVYILYEIFQVVFWILLFRVIMSWVSQGRSPIDYVLMQLTEPMLAPIRKIIPPIGMFDLSILVALFLLKVLETLIFLDLLGGR</sequence>
<name>A0ABW1XK20_9ALTE</name>
<gene>
    <name evidence="3" type="ORF">ACFP85_02355</name>
</gene>
<dbReference type="Proteomes" id="UP001596364">
    <property type="component" value="Unassembled WGS sequence"/>
</dbReference>
<dbReference type="Pfam" id="PF02325">
    <property type="entry name" value="CCB3_YggT"/>
    <property type="match status" value="2"/>
</dbReference>
<keyword evidence="2" id="KW-1133">Transmembrane helix</keyword>
<dbReference type="RefSeq" id="WP_131259100.1">
    <property type="nucleotide sequence ID" value="NZ_JBHSUS010000001.1"/>
</dbReference>
<dbReference type="PANTHER" id="PTHR33219">
    <property type="entry name" value="YLMG HOMOLOG PROTEIN 2, CHLOROPLASTIC"/>
    <property type="match status" value="1"/>
</dbReference>
<dbReference type="EMBL" id="JBHSUS010000001">
    <property type="protein sequence ID" value="MFC6438994.1"/>
    <property type="molecule type" value="Genomic_DNA"/>
</dbReference>
<organism evidence="3 4">
    <name type="scientific">Pseudobowmanella zhangzhouensis</name>
    <dbReference type="NCBI Taxonomy" id="1537679"/>
    <lineage>
        <taxon>Bacteria</taxon>
        <taxon>Pseudomonadati</taxon>
        <taxon>Pseudomonadota</taxon>
        <taxon>Gammaproteobacteria</taxon>
        <taxon>Alteromonadales</taxon>
        <taxon>Alteromonadaceae</taxon>
    </lineage>
</organism>
<feature type="transmembrane region" description="Helical" evidence="2">
    <location>
        <begin position="153"/>
        <end position="174"/>
    </location>
</feature>
<comment type="similarity">
    <text evidence="1">Belongs to the YggT family.</text>
</comment>
<proteinExistence type="inferred from homology"/>
<reference evidence="4" key="1">
    <citation type="journal article" date="2019" name="Int. J. Syst. Evol. Microbiol.">
        <title>The Global Catalogue of Microorganisms (GCM) 10K type strain sequencing project: providing services to taxonomists for standard genome sequencing and annotation.</title>
        <authorList>
            <consortium name="The Broad Institute Genomics Platform"/>
            <consortium name="The Broad Institute Genome Sequencing Center for Infectious Disease"/>
            <person name="Wu L."/>
            <person name="Ma J."/>
        </authorList>
    </citation>
    <scope>NUCLEOTIDE SEQUENCE [LARGE SCALE GENOMIC DNA]</scope>
    <source>
        <strain evidence="4">CGMCC 1.16031</strain>
    </source>
</reference>
<feature type="transmembrane region" description="Helical" evidence="2">
    <location>
        <begin position="61"/>
        <end position="85"/>
    </location>
</feature>
<comment type="caution">
    <text evidence="3">The sequence shown here is derived from an EMBL/GenBank/DDBJ whole genome shotgun (WGS) entry which is preliminary data.</text>
</comment>
<evidence type="ECO:0000313" key="4">
    <source>
        <dbReference type="Proteomes" id="UP001596364"/>
    </source>
</evidence>
<keyword evidence="4" id="KW-1185">Reference proteome</keyword>
<keyword evidence="2" id="KW-0472">Membrane</keyword>
<keyword evidence="2" id="KW-0812">Transmembrane</keyword>
<accession>A0ABW1XK20</accession>
<dbReference type="InterPro" id="IPR003425">
    <property type="entry name" value="CCB3/YggT"/>
</dbReference>
<evidence type="ECO:0000313" key="3">
    <source>
        <dbReference type="EMBL" id="MFC6438994.1"/>
    </source>
</evidence>
<dbReference type="PANTHER" id="PTHR33219:SF14">
    <property type="entry name" value="PROTEIN COFACTOR ASSEMBLY OF COMPLEX C SUBUNIT B CCB3, CHLOROPLASTIC-RELATED"/>
    <property type="match status" value="1"/>
</dbReference>
<feature type="transmembrane region" description="Helical" evidence="2">
    <location>
        <begin position="6"/>
        <end position="25"/>
    </location>
</feature>